<comment type="caution">
    <text evidence="1">The sequence shown here is derived from an EMBL/GenBank/DDBJ whole genome shotgun (WGS) entry which is preliminary data.</text>
</comment>
<protein>
    <submittedName>
        <fullName evidence="1">Uncharacterized protein</fullName>
    </submittedName>
</protein>
<accession>T0S6Y8</accession>
<reference evidence="1 2" key="1">
    <citation type="journal article" date="2013" name="ISME J.">
        <title>Multifactorial diversity sustains microbial community stability.</title>
        <authorList>
            <person name="Erkus O."/>
            <person name="de Jager V.C."/>
            <person name="Spus M."/>
            <person name="van Alen-Boerrigter I.J."/>
            <person name="van Rijswijck I.M."/>
            <person name="Hazelwood L."/>
            <person name="Janssen P.W."/>
            <person name="van Hijum S.A."/>
            <person name="Kleerebezem M."/>
            <person name="Smid E.J."/>
        </authorList>
    </citation>
    <scope>NUCLEOTIDE SEQUENCE [LARGE SCALE GENOMIC DNA]</scope>
    <source>
        <strain evidence="1 2">TIFN6</strain>
    </source>
</reference>
<dbReference type="Proteomes" id="UP000015854">
    <property type="component" value="Unassembled WGS sequence"/>
</dbReference>
<organism evidence="1 2">
    <name type="scientific">Lactococcus cremoris subsp. cremoris TIFN6</name>
    <dbReference type="NCBI Taxonomy" id="1234876"/>
    <lineage>
        <taxon>Bacteria</taxon>
        <taxon>Bacillati</taxon>
        <taxon>Bacillota</taxon>
        <taxon>Bacilli</taxon>
        <taxon>Lactobacillales</taxon>
        <taxon>Streptococcaceae</taxon>
        <taxon>Lactococcus</taxon>
        <taxon>Lactococcus cremoris subsp. cremoris</taxon>
    </lineage>
</organism>
<evidence type="ECO:0000313" key="1">
    <source>
        <dbReference type="EMBL" id="EQC57140.1"/>
    </source>
</evidence>
<proteinExistence type="predicted"/>
<evidence type="ECO:0000313" key="2">
    <source>
        <dbReference type="Proteomes" id="UP000015854"/>
    </source>
</evidence>
<name>T0S6Y8_LACLC</name>
<gene>
    <name evidence="1" type="ORF">LLT6_07250</name>
</gene>
<dbReference type="EMBL" id="ATBB01000189">
    <property type="protein sequence ID" value="EQC57140.1"/>
    <property type="molecule type" value="Genomic_DNA"/>
</dbReference>
<dbReference type="AlphaFoldDB" id="T0S6Y8"/>
<sequence>MIVMFFRLIPKDKNSKIKSKIPVENKKLKRLITAF</sequence>